<organism evidence="1 2">
    <name type="scientific">Canavalia gladiata</name>
    <name type="common">Sword bean</name>
    <name type="synonym">Dolichos gladiatus</name>
    <dbReference type="NCBI Taxonomy" id="3824"/>
    <lineage>
        <taxon>Eukaryota</taxon>
        <taxon>Viridiplantae</taxon>
        <taxon>Streptophyta</taxon>
        <taxon>Embryophyta</taxon>
        <taxon>Tracheophyta</taxon>
        <taxon>Spermatophyta</taxon>
        <taxon>Magnoliopsida</taxon>
        <taxon>eudicotyledons</taxon>
        <taxon>Gunneridae</taxon>
        <taxon>Pentapetalae</taxon>
        <taxon>rosids</taxon>
        <taxon>fabids</taxon>
        <taxon>Fabales</taxon>
        <taxon>Fabaceae</taxon>
        <taxon>Papilionoideae</taxon>
        <taxon>50 kb inversion clade</taxon>
        <taxon>NPAAA clade</taxon>
        <taxon>indigoferoid/millettioid clade</taxon>
        <taxon>Phaseoleae</taxon>
        <taxon>Canavalia</taxon>
    </lineage>
</organism>
<reference evidence="1 2" key="1">
    <citation type="submission" date="2024-01" db="EMBL/GenBank/DDBJ databases">
        <title>The genomes of 5 underutilized Papilionoideae crops provide insights into root nodulation and disease resistanc.</title>
        <authorList>
            <person name="Jiang F."/>
        </authorList>
    </citation>
    <scope>NUCLEOTIDE SEQUENCE [LARGE SCALE GENOMIC DNA]</scope>
    <source>
        <strain evidence="1">LVBAO_FW01</strain>
        <tissue evidence="1">Leaves</tissue>
    </source>
</reference>
<sequence length="125" mass="13603">MPRPLKPGRKLSNKCRAQAPLMMFVVLPAVPRPLTTKSSAVTLAGFLHEYPAGPSGAVQSATQKSRTENQPGYCYTKLFGPLLSIQVELCLSEKVIQTSLCLKTFSHLPTQSPSVDDGEKTMNLE</sequence>
<proteinExistence type="predicted"/>
<comment type="caution">
    <text evidence="1">The sequence shown here is derived from an EMBL/GenBank/DDBJ whole genome shotgun (WGS) entry which is preliminary data.</text>
</comment>
<dbReference type="Proteomes" id="UP001367508">
    <property type="component" value="Unassembled WGS sequence"/>
</dbReference>
<keyword evidence="2" id="KW-1185">Reference proteome</keyword>
<dbReference type="EMBL" id="JAYMYQ010000001">
    <property type="protein sequence ID" value="KAK7363298.1"/>
    <property type="molecule type" value="Genomic_DNA"/>
</dbReference>
<accession>A0AAN9N3H7</accession>
<name>A0AAN9N3H7_CANGL</name>
<protein>
    <submittedName>
        <fullName evidence="1">Uncharacterized protein</fullName>
    </submittedName>
</protein>
<evidence type="ECO:0000313" key="2">
    <source>
        <dbReference type="Proteomes" id="UP001367508"/>
    </source>
</evidence>
<dbReference type="AlphaFoldDB" id="A0AAN9N3H7"/>
<gene>
    <name evidence="1" type="ORF">VNO77_05434</name>
</gene>
<evidence type="ECO:0000313" key="1">
    <source>
        <dbReference type="EMBL" id="KAK7363298.1"/>
    </source>
</evidence>